<dbReference type="PANTHER" id="PTHR33477">
    <property type="entry name" value="P-LOOP NTPASE DOMAIN-CONTAINING PROTEIN LPA1 HOMOLOG 1"/>
    <property type="match status" value="1"/>
</dbReference>
<dbReference type="InterPro" id="IPR027417">
    <property type="entry name" value="P-loop_NTPase"/>
</dbReference>
<protein>
    <recommendedName>
        <fullName evidence="3">Zeta toxin domain-containing protein</fullName>
    </recommendedName>
</protein>
<name>A0A8H7RX07_9FUNG</name>
<proteinExistence type="predicted"/>
<evidence type="ECO:0000313" key="1">
    <source>
        <dbReference type="EMBL" id="KAG2217426.1"/>
    </source>
</evidence>
<dbReference type="AlphaFoldDB" id="A0A8H7RX07"/>
<dbReference type="Gene3D" id="3.40.50.300">
    <property type="entry name" value="P-loop containing nucleotide triphosphate hydrolases"/>
    <property type="match status" value="1"/>
</dbReference>
<dbReference type="OrthoDB" id="10263927at2759"/>
<dbReference type="SUPFAM" id="SSF52540">
    <property type="entry name" value="P-loop containing nucleoside triphosphate hydrolases"/>
    <property type="match status" value="1"/>
</dbReference>
<evidence type="ECO:0008006" key="3">
    <source>
        <dbReference type="Google" id="ProtNLM"/>
    </source>
</evidence>
<keyword evidence="2" id="KW-1185">Reference proteome</keyword>
<reference evidence="1 2" key="1">
    <citation type="submission" date="2020-12" db="EMBL/GenBank/DDBJ databases">
        <title>Metabolic potential, ecology and presence of endohyphal bacteria is reflected in genomic diversity of Mucoromycotina.</title>
        <authorList>
            <person name="Muszewska A."/>
            <person name="Okrasinska A."/>
            <person name="Steczkiewicz K."/>
            <person name="Drgas O."/>
            <person name="Orlowska M."/>
            <person name="Perlinska-Lenart U."/>
            <person name="Aleksandrzak-Piekarczyk T."/>
            <person name="Szatraj K."/>
            <person name="Zielenkiewicz U."/>
            <person name="Pilsyk S."/>
            <person name="Malc E."/>
            <person name="Mieczkowski P."/>
            <person name="Kruszewska J.S."/>
            <person name="Biernat P."/>
            <person name="Pawlowska J."/>
        </authorList>
    </citation>
    <scope>NUCLEOTIDE SEQUENCE [LARGE SCALE GENOMIC DNA]</scope>
    <source>
        <strain evidence="1 2">CBS 142.35</strain>
    </source>
</reference>
<sequence length="417" mass="48064">MLSFAIRTPNDPQQLTWCNLHHLQLMLSFIGVKHPHIQEILDYINSSIGEQQQTFELDHFLHNLKTILNRFRYTNPLIDLEIAWYIVHRQQSVCILLGGTSGTGKSTLASLLAHRIGITTVLSTDHVRSLLRSFDPEHKSKVLWASSYHAGENLPDKKVIDGYKAQSQLMLDTLDKMLKGYIERKESLVIEGVGLSIDTMKYLAKNNPNCIPLVIYISNEHKHTERFAVRAKYMTVAPRTNKYIRYFDNIRLIQNHLCQQADEYYVPKIDNTNVDRSLAILHTVVVISRSVCVLCVNLNVLARMKRTNKNHTIDPVSDKFVTVFEEYTKVHLATWSSKQMLQRIRHDSTTRKSKPYFTESIYNWKEQLYSSNENNEANNNNDNINKRGPLSITKPGNVLLACQTRWKAAVKAWISKS</sequence>
<dbReference type="EMBL" id="JAEPRB010000299">
    <property type="protein sequence ID" value="KAG2217426.1"/>
    <property type="molecule type" value="Genomic_DNA"/>
</dbReference>
<accession>A0A8H7RX07</accession>
<dbReference type="PANTHER" id="PTHR33477:SF3">
    <property type="entry name" value="P-LOOP NTPASE DOMAIN-CONTAINING PROTEIN LPA1 HOMOLOG 1"/>
    <property type="match status" value="1"/>
</dbReference>
<dbReference type="Proteomes" id="UP000646827">
    <property type="component" value="Unassembled WGS sequence"/>
</dbReference>
<organism evidence="1 2">
    <name type="scientific">Circinella minor</name>
    <dbReference type="NCBI Taxonomy" id="1195481"/>
    <lineage>
        <taxon>Eukaryota</taxon>
        <taxon>Fungi</taxon>
        <taxon>Fungi incertae sedis</taxon>
        <taxon>Mucoromycota</taxon>
        <taxon>Mucoromycotina</taxon>
        <taxon>Mucoromycetes</taxon>
        <taxon>Mucorales</taxon>
        <taxon>Lichtheimiaceae</taxon>
        <taxon>Circinella</taxon>
    </lineage>
</organism>
<gene>
    <name evidence="1" type="ORF">INT45_013757</name>
</gene>
<comment type="caution">
    <text evidence="1">The sequence shown here is derived from an EMBL/GenBank/DDBJ whole genome shotgun (WGS) entry which is preliminary data.</text>
</comment>
<evidence type="ECO:0000313" key="2">
    <source>
        <dbReference type="Proteomes" id="UP000646827"/>
    </source>
</evidence>